<proteinExistence type="inferred from homology"/>
<dbReference type="InterPro" id="IPR016195">
    <property type="entry name" value="Pol/histidinol_Pase-like"/>
</dbReference>
<dbReference type="PANTHER" id="PTHR21039">
    <property type="entry name" value="HISTIDINOL PHOSPHATASE-RELATED"/>
    <property type="match status" value="1"/>
</dbReference>
<dbReference type="InterPro" id="IPR004013">
    <property type="entry name" value="PHP_dom"/>
</dbReference>
<feature type="domain" description="Polymerase/histidinol phosphatase N-terminal" evidence="9">
    <location>
        <begin position="4"/>
        <end position="99"/>
    </location>
</feature>
<dbReference type="Proteomes" id="UP000725002">
    <property type="component" value="Unassembled WGS sequence"/>
</dbReference>
<evidence type="ECO:0000256" key="4">
    <source>
        <dbReference type="ARBA" id="ARBA00022605"/>
    </source>
</evidence>
<evidence type="ECO:0000256" key="7">
    <source>
        <dbReference type="ARBA" id="ARBA00049158"/>
    </source>
</evidence>
<dbReference type="AlphaFoldDB" id="A0A940DT83"/>
<dbReference type="GO" id="GO:0005737">
    <property type="term" value="C:cytoplasm"/>
    <property type="evidence" value="ECO:0007669"/>
    <property type="project" value="TreeGrafter"/>
</dbReference>
<comment type="caution">
    <text evidence="10">The sequence shown here is derived from an EMBL/GenBank/DDBJ whole genome shotgun (WGS) entry which is preliminary data.</text>
</comment>
<comment type="catalytic activity">
    <reaction evidence="7 8">
        <text>L-histidinol phosphate + H2O = L-histidinol + phosphate</text>
        <dbReference type="Rhea" id="RHEA:14465"/>
        <dbReference type="ChEBI" id="CHEBI:15377"/>
        <dbReference type="ChEBI" id="CHEBI:43474"/>
        <dbReference type="ChEBI" id="CHEBI:57699"/>
        <dbReference type="ChEBI" id="CHEBI:57980"/>
        <dbReference type="EC" id="3.1.3.15"/>
    </reaction>
</comment>
<evidence type="ECO:0000256" key="6">
    <source>
        <dbReference type="ARBA" id="ARBA00023102"/>
    </source>
</evidence>
<dbReference type="SUPFAM" id="SSF89550">
    <property type="entry name" value="PHP domain-like"/>
    <property type="match status" value="1"/>
</dbReference>
<evidence type="ECO:0000256" key="1">
    <source>
        <dbReference type="ARBA" id="ARBA00004970"/>
    </source>
</evidence>
<reference evidence="10" key="1">
    <citation type="submission" date="2020-10" db="EMBL/GenBank/DDBJ databases">
        <authorList>
            <person name="Gilroy R."/>
        </authorList>
    </citation>
    <scope>NUCLEOTIDE SEQUENCE</scope>
    <source>
        <strain evidence="10">G3-8215</strain>
    </source>
</reference>
<dbReference type="NCBIfam" id="TIGR01856">
    <property type="entry name" value="hisJ_fam"/>
    <property type="match status" value="1"/>
</dbReference>
<dbReference type="InterPro" id="IPR010140">
    <property type="entry name" value="Histidinol_P_phosphatase_HisJ"/>
</dbReference>
<dbReference type="InterPro" id="IPR003141">
    <property type="entry name" value="Pol/His_phosphatase_N"/>
</dbReference>
<evidence type="ECO:0000313" key="11">
    <source>
        <dbReference type="Proteomes" id="UP000725002"/>
    </source>
</evidence>
<organism evidence="10 11">
    <name type="scientific">Candidatus Cryptobacteroides avicola</name>
    <dbReference type="NCBI Taxonomy" id="2840757"/>
    <lineage>
        <taxon>Bacteria</taxon>
        <taxon>Pseudomonadati</taxon>
        <taxon>Bacteroidota</taxon>
        <taxon>Bacteroidia</taxon>
        <taxon>Bacteroidales</taxon>
        <taxon>Candidatus Cryptobacteroides</taxon>
    </lineage>
</organism>
<gene>
    <name evidence="10" type="ORF">IAB75_04710</name>
</gene>
<evidence type="ECO:0000259" key="9">
    <source>
        <dbReference type="SMART" id="SM00481"/>
    </source>
</evidence>
<accession>A0A940DT83</accession>
<reference evidence="10" key="2">
    <citation type="journal article" date="2021" name="PeerJ">
        <title>Extensive microbial diversity within the chicken gut microbiome revealed by metagenomics and culture.</title>
        <authorList>
            <person name="Gilroy R."/>
            <person name="Ravi A."/>
            <person name="Getino M."/>
            <person name="Pursley I."/>
            <person name="Horton D.L."/>
            <person name="Alikhan N.F."/>
            <person name="Baker D."/>
            <person name="Gharbi K."/>
            <person name="Hall N."/>
            <person name="Watson M."/>
            <person name="Adriaenssens E.M."/>
            <person name="Foster-Nyarko E."/>
            <person name="Jarju S."/>
            <person name="Secka A."/>
            <person name="Antonio M."/>
            <person name="Oren A."/>
            <person name="Chaudhuri R.R."/>
            <person name="La Ragione R."/>
            <person name="Hildebrand F."/>
            <person name="Pallen M.J."/>
        </authorList>
    </citation>
    <scope>NUCLEOTIDE SEQUENCE</scope>
    <source>
        <strain evidence="10">G3-8215</strain>
    </source>
</reference>
<evidence type="ECO:0000256" key="2">
    <source>
        <dbReference type="ARBA" id="ARBA00009152"/>
    </source>
</evidence>
<sequence length="283" mass="32637">MGFFDNHNHSQFSFDGKKTTVEESAAAAFAKGLDGICFTDHCDFYVPPMKAQFEHLVPEVFDVESQQAEIDRVNAASYAALPGNRRFRILKGIEIGLQKKCREQIREHLGKYRFDQVIASVHYIDGTDPFYGGYYEGKDWKEAYGHYLETIYEEMTWLGDFDIVGHYDYVARYAPYPQASIFYRDFSDIFDAMFKYLAQEGKALEINTKTYKDYHGRTPEMDIAVLRRFRELGGEAVSLGSDSHDAQRTGDNFLHFADVVRSAGFRYLAHFESRQLRMTPLSC</sequence>
<evidence type="ECO:0000256" key="3">
    <source>
        <dbReference type="ARBA" id="ARBA00013085"/>
    </source>
</evidence>
<dbReference type="SMART" id="SM00481">
    <property type="entry name" value="POLIIIAc"/>
    <property type="match status" value="1"/>
</dbReference>
<keyword evidence="4 8" id="KW-0028">Amino-acid biosynthesis</keyword>
<evidence type="ECO:0000256" key="8">
    <source>
        <dbReference type="RuleBase" id="RU366003"/>
    </source>
</evidence>
<name>A0A940DT83_9BACT</name>
<dbReference type="GO" id="GO:0004401">
    <property type="term" value="F:histidinol-phosphatase activity"/>
    <property type="evidence" value="ECO:0007669"/>
    <property type="project" value="UniProtKB-UniRule"/>
</dbReference>
<keyword evidence="5 8" id="KW-0378">Hydrolase</keyword>
<evidence type="ECO:0000313" key="10">
    <source>
        <dbReference type="EMBL" id="MBO8483396.1"/>
    </source>
</evidence>
<comment type="pathway">
    <text evidence="1 8">Amino-acid biosynthesis; L-histidine biosynthesis; L-histidine from 5-phospho-alpha-D-ribose 1-diphosphate: step 8/9.</text>
</comment>
<dbReference type="Gene3D" id="3.20.20.140">
    <property type="entry name" value="Metal-dependent hydrolases"/>
    <property type="match status" value="1"/>
</dbReference>
<dbReference type="EC" id="3.1.3.15" evidence="3 8"/>
<dbReference type="GO" id="GO:0000105">
    <property type="term" value="P:L-histidine biosynthetic process"/>
    <property type="evidence" value="ECO:0007669"/>
    <property type="project" value="UniProtKB-UniRule"/>
</dbReference>
<dbReference type="PANTHER" id="PTHR21039:SF0">
    <property type="entry name" value="HISTIDINOL-PHOSPHATASE"/>
    <property type="match status" value="1"/>
</dbReference>
<evidence type="ECO:0000256" key="5">
    <source>
        <dbReference type="ARBA" id="ARBA00022801"/>
    </source>
</evidence>
<protein>
    <recommendedName>
        <fullName evidence="3 8">Histidinol-phosphatase</fullName>
        <shortName evidence="8">HolPase</shortName>
        <ecNumber evidence="3 8">3.1.3.15</ecNumber>
    </recommendedName>
</protein>
<dbReference type="EMBL" id="JADILV010000034">
    <property type="protein sequence ID" value="MBO8483396.1"/>
    <property type="molecule type" value="Genomic_DNA"/>
</dbReference>
<dbReference type="Pfam" id="PF02811">
    <property type="entry name" value="PHP"/>
    <property type="match status" value="1"/>
</dbReference>
<keyword evidence="6 8" id="KW-0368">Histidine biosynthesis</keyword>
<comment type="similarity">
    <text evidence="2 8">Belongs to the PHP hydrolase family. HisK subfamily.</text>
</comment>